<gene>
    <name evidence="4" type="ORF">CIG21_05995</name>
</gene>
<sequence length="504" mass="52284">MNWTTTPIVACAAVTTALVAPAALAADTARYTLTVATPAGPLEHVDVELTGSGGSFQATTDYAGRVSLEVPVGTYAYRATWDGEEYTQSGIELTADLESSLMIPGPSRTVDYVWNAINVSAGSRATVVPTVTGNESGVTVERIDGPEWAEVFTDGTVEAMPPANEQPGMHDLIVRTSAGQVETIPVRVTGPQDPKDVTYPVTQVRVGSKVRSAAPTVTIWHQGREFSSQPVPGGMTFHTVSEGAWVDANTGQVTLDTAASGAKAGDSVTVPLEVGLPSGATAEATAVFQVSDLPTAEQFHPGWETLAAAPGERVTVEQTGDADVPADAQFVWRRADNPELKGWAISVDPATGAVSAAPSDTAKDADVNVRVSYADGSQSTAPVRLRVAPKSAPQQHTLRPGQEEEILAGGGADVVIVDSGGADVAVDKHGAVKASVPSDAMRGAVYPIKLRVDGKETTVTLTADAPDQSADFSKAWWIPVVMVAMAVAGAVGNWAWTTFSGGAR</sequence>
<protein>
    <recommendedName>
        <fullName evidence="3">Long Rib domain-containing protein</fullName>
    </recommendedName>
</protein>
<evidence type="ECO:0000256" key="2">
    <source>
        <dbReference type="SAM" id="SignalP"/>
    </source>
</evidence>
<feature type="signal peptide" evidence="2">
    <location>
        <begin position="1"/>
        <end position="25"/>
    </location>
</feature>
<feature type="domain" description="Long Rib" evidence="3">
    <location>
        <begin position="296"/>
        <end position="387"/>
    </location>
</feature>
<evidence type="ECO:0000259" key="3">
    <source>
        <dbReference type="Pfam" id="PF18957"/>
    </source>
</evidence>
<dbReference type="AlphaFoldDB" id="A0A269PDE7"/>
<dbReference type="Proteomes" id="UP000215771">
    <property type="component" value="Unassembled WGS sequence"/>
</dbReference>
<dbReference type="RefSeq" id="WP_095276918.1">
    <property type="nucleotide sequence ID" value="NZ_CP047655.1"/>
</dbReference>
<dbReference type="InterPro" id="IPR008969">
    <property type="entry name" value="CarboxyPept-like_regulatory"/>
</dbReference>
<dbReference type="InterPro" id="IPR044055">
    <property type="entry name" value="RibLong"/>
</dbReference>
<feature type="domain" description="Long Rib" evidence="3">
    <location>
        <begin position="195"/>
        <end position="290"/>
    </location>
</feature>
<dbReference type="EMBL" id="NQMQ01000011">
    <property type="protein sequence ID" value="PAJ69982.1"/>
    <property type="molecule type" value="Genomic_DNA"/>
</dbReference>
<keyword evidence="2" id="KW-0732">Signal</keyword>
<feature type="chain" id="PRO_5013193391" description="Long Rib domain-containing protein" evidence="2">
    <location>
        <begin position="26"/>
        <end position="504"/>
    </location>
</feature>
<evidence type="ECO:0000256" key="1">
    <source>
        <dbReference type="SAM" id="Phobius"/>
    </source>
</evidence>
<name>A0A269PDE7_9CORY</name>
<dbReference type="NCBIfam" id="NF038186">
    <property type="entry name" value="YPDG_rpt"/>
    <property type="match status" value="1"/>
</dbReference>
<accession>A0A269PDE7</accession>
<proteinExistence type="predicted"/>
<dbReference type="Pfam" id="PF18957">
    <property type="entry name" value="RibLong"/>
    <property type="match status" value="2"/>
</dbReference>
<keyword evidence="1" id="KW-0812">Transmembrane</keyword>
<dbReference type="SUPFAM" id="SSF49464">
    <property type="entry name" value="Carboxypeptidase regulatory domain-like"/>
    <property type="match status" value="1"/>
</dbReference>
<comment type="caution">
    <text evidence="4">The sequence shown here is derived from an EMBL/GenBank/DDBJ whole genome shotgun (WGS) entry which is preliminary data.</text>
</comment>
<evidence type="ECO:0000313" key="5">
    <source>
        <dbReference type="Proteomes" id="UP000215771"/>
    </source>
</evidence>
<keyword evidence="1" id="KW-1133">Transmembrane helix</keyword>
<evidence type="ECO:0000313" key="4">
    <source>
        <dbReference type="EMBL" id="PAJ69982.1"/>
    </source>
</evidence>
<organism evidence="4 5">
    <name type="scientific">Corynebacterium hadale</name>
    <dbReference type="NCBI Taxonomy" id="2026255"/>
    <lineage>
        <taxon>Bacteria</taxon>
        <taxon>Bacillati</taxon>
        <taxon>Actinomycetota</taxon>
        <taxon>Actinomycetes</taxon>
        <taxon>Mycobacteriales</taxon>
        <taxon>Corynebacteriaceae</taxon>
        <taxon>Corynebacterium</taxon>
    </lineage>
</organism>
<keyword evidence="1" id="KW-0472">Membrane</keyword>
<feature type="transmembrane region" description="Helical" evidence="1">
    <location>
        <begin position="476"/>
        <end position="496"/>
    </location>
</feature>
<reference evidence="4 5" key="1">
    <citation type="submission" date="2017-08" db="EMBL/GenBank/DDBJ databases">
        <authorList>
            <person name="de Groot N.N."/>
        </authorList>
    </citation>
    <scope>NUCLEOTIDE SEQUENCE [LARGE SCALE GENOMIC DNA]</scope>
    <source>
        <strain evidence="4 5">NBT06-6</strain>
    </source>
</reference>